<keyword evidence="2" id="KW-0732">Signal</keyword>
<dbReference type="RefSeq" id="WP_075077742.1">
    <property type="nucleotide sequence ID" value="NZ_BDCO01000002.1"/>
</dbReference>
<name>A0A146G4X4_TERSA</name>
<dbReference type="STRING" id="690879.TSACC_2262"/>
<feature type="signal peptide" evidence="2">
    <location>
        <begin position="1"/>
        <end position="19"/>
    </location>
</feature>
<comment type="caution">
    <text evidence="3">The sequence shown here is derived from an EMBL/GenBank/DDBJ whole genome shotgun (WGS) entry which is preliminary data.</text>
</comment>
<dbReference type="InParanoid" id="A0A146G4X4"/>
<dbReference type="AlphaFoldDB" id="A0A146G4X4"/>
<feature type="chain" id="PRO_5007524420" evidence="2">
    <location>
        <begin position="20"/>
        <end position="247"/>
    </location>
</feature>
<dbReference type="Proteomes" id="UP000076023">
    <property type="component" value="Unassembled WGS sequence"/>
</dbReference>
<dbReference type="EMBL" id="BDCO01000002">
    <property type="protein sequence ID" value="GAT31868.1"/>
    <property type="molecule type" value="Genomic_DNA"/>
</dbReference>
<gene>
    <name evidence="3" type="ORF">TSACC_2262</name>
</gene>
<protein>
    <submittedName>
        <fullName evidence="3">Uncharacterized protein</fullName>
    </submittedName>
</protein>
<dbReference type="OrthoDB" id="9823361at2"/>
<accession>A0A146G4X4</accession>
<keyword evidence="4" id="KW-1185">Reference proteome</keyword>
<organism evidence="3 4">
    <name type="scientific">Terrimicrobium sacchariphilum</name>
    <dbReference type="NCBI Taxonomy" id="690879"/>
    <lineage>
        <taxon>Bacteria</taxon>
        <taxon>Pseudomonadati</taxon>
        <taxon>Verrucomicrobiota</taxon>
        <taxon>Terrimicrobiia</taxon>
        <taxon>Terrimicrobiales</taxon>
        <taxon>Terrimicrobiaceae</taxon>
        <taxon>Terrimicrobium</taxon>
    </lineage>
</organism>
<feature type="region of interest" description="Disordered" evidence="1">
    <location>
        <begin position="51"/>
        <end position="70"/>
    </location>
</feature>
<evidence type="ECO:0000256" key="1">
    <source>
        <dbReference type="SAM" id="MobiDB-lite"/>
    </source>
</evidence>
<evidence type="ECO:0000313" key="3">
    <source>
        <dbReference type="EMBL" id="GAT31868.1"/>
    </source>
</evidence>
<reference evidence="4" key="1">
    <citation type="journal article" date="2017" name="Genome Announc.">
        <title>Draft Genome Sequence of Terrimicrobium sacchariphilum NM-5T, a Facultative Anaerobic Soil Bacterium of the Class Spartobacteria.</title>
        <authorList>
            <person name="Qiu Y.L."/>
            <person name="Tourlousse D.M."/>
            <person name="Matsuura N."/>
            <person name="Ohashi A."/>
            <person name="Sekiguchi Y."/>
        </authorList>
    </citation>
    <scope>NUCLEOTIDE SEQUENCE [LARGE SCALE GENOMIC DNA]</scope>
    <source>
        <strain evidence="4">NM-5</strain>
    </source>
</reference>
<evidence type="ECO:0000256" key="2">
    <source>
        <dbReference type="SAM" id="SignalP"/>
    </source>
</evidence>
<evidence type="ECO:0000313" key="4">
    <source>
        <dbReference type="Proteomes" id="UP000076023"/>
    </source>
</evidence>
<sequence length="247" mass="26893">MKIPIAFLAIVLSASGATAASPGADLTSFPPPREPYVKPVAEKAAWTITTQEMPTEKKESSPPQPKSLVTSIESAHQGDMKRDLITYANGQKEEVWYVHGQALSAASSRPEKVVIQSFTALEESIDQQGAYRLVGNPIKSPGFPGLNWVGPKTYDAVRLFNKTIPAYHYVLRTKEGENDIVIAEAWVDAQTGLPLGYISDGALYVYRFGDAPPGAMVLPPAFEGALQKVKQRQDLQRRLQADAAALR</sequence>
<proteinExistence type="predicted"/>